<keyword evidence="4" id="KW-1185">Reference proteome</keyword>
<evidence type="ECO:0000313" key="4">
    <source>
        <dbReference type="Proteomes" id="UP001597368"/>
    </source>
</evidence>
<organism evidence="3 4">
    <name type="scientific">Nonomuraea mangrovi</name>
    <dbReference type="NCBI Taxonomy" id="2316207"/>
    <lineage>
        <taxon>Bacteria</taxon>
        <taxon>Bacillati</taxon>
        <taxon>Actinomycetota</taxon>
        <taxon>Actinomycetes</taxon>
        <taxon>Streptosporangiales</taxon>
        <taxon>Streptosporangiaceae</taxon>
        <taxon>Nonomuraea</taxon>
    </lineage>
</organism>
<evidence type="ECO:0000259" key="2">
    <source>
        <dbReference type="SMART" id="SM00470"/>
    </source>
</evidence>
<feature type="domain" description="ParB-like N-terminal" evidence="2">
    <location>
        <begin position="16"/>
        <end position="99"/>
    </location>
</feature>
<dbReference type="RefSeq" id="WP_379582431.1">
    <property type="nucleotide sequence ID" value="NZ_JBHUFV010000096.1"/>
</dbReference>
<name>A0ABW4TCQ2_9ACTN</name>
<feature type="region of interest" description="Disordered" evidence="1">
    <location>
        <begin position="202"/>
        <end position="230"/>
    </location>
</feature>
<dbReference type="InterPro" id="IPR036086">
    <property type="entry name" value="ParB/Sulfiredoxin_sf"/>
</dbReference>
<dbReference type="Proteomes" id="UP001597368">
    <property type="component" value="Unassembled WGS sequence"/>
</dbReference>
<dbReference type="SMART" id="SM00470">
    <property type="entry name" value="ParB"/>
    <property type="match status" value="1"/>
</dbReference>
<dbReference type="SUPFAM" id="SSF110849">
    <property type="entry name" value="ParB/Sulfiredoxin"/>
    <property type="match status" value="1"/>
</dbReference>
<dbReference type="Gene3D" id="3.90.1530.10">
    <property type="entry name" value="Conserved hypothetical protein from pyrococcus furiosus pfu- 392566-001, ParB domain"/>
    <property type="match status" value="1"/>
</dbReference>
<comment type="caution">
    <text evidence="3">The sequence shown here is derived from an EMBL/GenBank/DDBJ whole genome shotgun (WGS) entry which is preliminary data.</text>
</comment>
<evidence type="ECO:0000313" key="3">
    <source>
        <dbReference type="EMBL" id="MFD1939812.1"/>
    </source>
</evidence>
<gene>
    <name evidence="3" type="ORF">ACFSKW_50985</name>
</gene>
<protein>
    <submittedName>
        <fullName evidence="3">ParB/RepB/Spo0J family partition protein</fullName>
    </submittedName>
</protein>
<dbReference type="InterPro" id="IPR003115">
    <property type="entry name" value="ParB_N"/>
</dbReference>
<reference evidence="4" key="1">
    <citation type="journal article" date="2019" name="Int. J. Syst. Evol. Microbiol.">
        <title>The Global Catalogue of Microorganisms (GCM) 10K type strain sequencing project: providing services to taxonomists for standard genome sequencing and annotation.</title>
        <authorList>
            <consortium name="The Broad Institute Genomics Platform"/>
            <consortium name="The Broad Institute Genome Sequencing Center for Infectious Disease"/>
            <person name="Wu L."/>
            <person name="Ma J."/>
        </authorList>
    </citation>
    <scope>NUCLEOTIDE SEQUENCE [LARGE SCALE GENOMIC DNA]</scope>
    <source>
        <strain evidence="4">ICMP 6774ER</strain>
    </source>
</reference>
<accession>A0ABW4TCQ2</accession>
<feature type="compositionally biased region" description="Basic and acidic residues" evidence="1">
    <location>
        <begin position="203"/>
        <end position="221"/>
    </location>
</feature>
<dbReference type="EMBL" id="JBHUFV010000096">
    <property type="protein sequence ID" value="MFD1939812.1"/>
    <property type="molecule type" value="Genomic_DNA"/>
</dbReference>
<evidence type="ECO:0000256" key="1">
    <source>
        <dbReference type="SAM" id="MobiDB-lite"/>
    </source>
</evidence>
<dbReference type="CDD" id="cd16387">
    <property type="entry name" value="ParB_N_Srx"/>
    <property type="match status" value="1"/>
</dbReference>
<dbReference type="Pfam" id="PF02195">
    <property type="entry name" value="ParB_N"/>
    <property type="match status" value="1"/>
</dbReference>
<proteinExistence type="predicted"/>
<sequence>MLAIAHLSAQPPGHHESLPIESVLPADSPRLDGEDVEHICLLAEAEDLPPILVHRATMRVIDGMHRLKAAVLRGDETIRVIFHDCNDADAFVMSVKANIQHGLPLSLSDRRAAAARIVMLYPRWSDRAIAEVAGLSAKTVGAIRRDSPAALTEVRERVGRDGRVRPLNTVDGRRYASELITLYPESSSREIARKAGISPSTVRDVRDRLRRGENPVPERRRPGNPNEQLTPECKLQERIKSLQSFDCRDEILQKLSKDPTVRMTDKGRAMLRWLSSQCQQVEKGREFLADNVPDHCSSLIADLACSFANSWLSIAGEMRSRSQAQP</sequence>